<keyword evidence="5" id="KW-1185">Reference proteome</keyword>
<feature type="site" description="Transition state stabilizer" evidence="3">
    <location>
        <position position="15"/>
    </location>
</feature>
<gene>
    <name evidence="3" type="primary">ispD</name>
    <name evidence="4" type="ORF">D3H65_14870</name>
</gene>
<name>A0A3B7ML34_9BACT</name>
<keyword evidence="2 3" id="KW-0548">Nucleotidyltransferase</keyword>
<dbReference type="AlphaFoldDB" id="A0A3B7ML34"/>
<comment type="function">
    <text evidence="3">Catalyzes the formation of 4-diphosphocytidyl-2-C-methyl-D-erythritol from CTP and 2-C-methyl-D-erythritol 4-phosphate (MEP).</text>
</comment>
<evidence type="ECO:0000313" key="4">
    <source>
        <dbReference type="EMBL" id="AXY75184.1"/>
    </source>
</evidence>
<dbReference type="HAMAP" id="MF_00108">
    <property type="entry name" value="IspD"/>
    <property type="match status" value="1"/>
</dbReference>
<feature type="site" description="Positions MEP for the nucleophilic attack" evidence="3">
    <location>
        <position position="205"/>
    </location>
</feature>
<evidence type="ECO:0000256" key="2">
    <source>
        <dbReference type="ARBA" id="ARBA00022695"/>
    </source>
</evidence>
<dbReference type="NCBIfam" id="TIGR00453">
    <property type="entry name" value="ispD"/>
    <property type="match status" value="1"/>
</dbReference>
<dbReference type="NCBIfam" id="NF001186">
    <property type="entry name" value="PRK00155.2-3"/>
    <property type="match status" value="1"/>
</dbReference>
<feature type="site" description="Transition state stabilizer" evidence="3">
    <location>
        <position position="22"/>
    </location>
</feature>
<dbReference type="Gene3D" id="3.90.550.10">
    <property type="entry name" value="Spore Coat Polysaccharide Biosynthesis Protein SpsA, Chain A"/>
    <property type="match status" value="1"/>
</dbReference>
<dbReference type="InterPro" id="IPR050088">
    <property type="entry name" value="IspD/TarI_cytidylyltransf_bact"/>
</dbReference>
<protein>
    <recommendedName>
        <fullName evidence="3">2-C-methyl-D-erythritol 4-phosphate cytidylyltransferase</fullName>
        <ecNumber evidence="3">2.7.7.60</ecNumber>
    </recommendedName>
    <alternativeName>
        <fullName evidence="3">4-diphosphocytidyl-2C-methyl-D-erythritol synthase</fullName>
    </alternativeName>
    <alternativeName>
        <fullName evidence="3">MEP cytidylyltransferase</fullName>
        <shortName evidence="3">MCT</shortName>
    </alternativeName>
</protein>
<dbReference type="EC" id="2.7.7.60" evidence="3"/>
<dbReference type="PANTHER" id="PTHR32125">
    <property type="entry name" value="2-C-METHYL-D-ERYTHRITOL 4-PHOSPHATE CYTIDYLYLTRANSFERASE, CHLOROPLASTIC"/>
    <property type="match status" value="1"/>
</dbReference>
<dbReference type="GO" id="GO:0019288">
    <property type="term" value="P:isopentenyl diphosphate biosynthetic process, methylerythritol 4-phosphate pathway"/>
    <property type="evidence" value="ECO:0007669"/>
    <property type="project" value="UniProtKB-UniRule"/>
</dbReference>
<accession>A0A3B7ML34</accession>
<proteinExistence type="inferred from homology"/>
<organism evidence="4 5">
    <name type="scientific">Paraflavitalea soli</name>
    <dbReference type="NCBI Taxonomy" id="2315862"/>
    <lineage>
        <taxon>Bacteria</taxon>
        <taxon>Pseudomonadati</taxon>
        <taxon>Bacteroidota</taxon>
        <taxon>Chitinophagia</taxon>
        <taxon>Chitinophagales</taxon>
        <taxon>Chitinophagaceae</taxon>
        <taxon>Paraflavitalea</taxon>
    </lineage>
</organism>
<dbReference type="InterPro" id="IPR001228">
    <property type="entry name" value="IspD"/>
</dbReference>
<keyword evidence="1 3" id="KW-0808">Transferase</keyword>
<dbReference type="Proteomes" id="UP000263900">
    <property type="component" value="Chromosome"/>
</dbReference>
<dbReference type="Pfam" id="PF01128">
    <property type="entry name" value="IspD"/>
    <property type="match status" value="1"/>
</dbReference>
<dbReference type="PANTHER" id="PTHR32125:SF4">
    <property type="entry name" value="2-C-METHYL-D-ERYTHRITOL 4-PHOSPHATE CYTIDYLYLTRANSFERASE, CHLOROPLASTIC"/>
    <property type="match status" value="1"/>
</dbReference>
<dbReference type="InterPro" id="IPR034683">
    <property type="entry name" value="IspD/TarI"/>
</dbReference>
<evidence type="ECO:0000256" key="1">
    <source>
        <dbReference type="ARBA" id="ARBA00022679"/>
    </source>
</evidence>
<evidence type="ECO:0000256" key="3">
    <source>
        <dbReference type="HAMAP-Rule" id="MF_00108"/>
    </source>
</evidence>
<dbReference type="GO" id="GO:0050518">
    <property type="term" value="F:2-C-methyl-D-erythritol 4-phosphate cytidylyltransferase activity"/>
    <property type="evidence" value="ECO:0007669"/>
    <property type="project" value="UniProtKB-UniRule"/>
</dbReference>
<sequence length="226" mass="25621">MKKYAVIVAGGSGMRMGTVVPKQFLPLQGKPVLWYTLTAFLDSFPDLDIILVLPEAHIQTGQEILRSTYAPDRIWMAVGGETRFHSVRNGLSHIHQHSIVFVHDGVRCLLTPQLIRRCFSMAQERGNAIPAITAVDSIRIEHFDHNEFIDRSKVRIIQTPQTFYSDIIKAAFEQEYEESFTDEASVVERLGVKIHLIEGESTNIKITHPIDVLIAEKILEEREMGI</sequence>
<dbReference type="OrthoDB" id="9806837at2"/>
<dbReference type="FunFam" id="3.90.550.10:FF:000003">
    <property type="entry name" value="2-C-methyl-D-erythritol 4-phosphate cytidylyltransferase"/>
    <property type="match status" value="1"/>
</dbReference>
<dbReference type="RefSeq" id="WP_119051065.1">
    <property type="nucleotide sequence ID" value="NZ_CP032157.1"/>
</dbReference>
<reference evidence="4 5" key="1">
    <citation type="submission" date="2018-09" db="EMBL/GenBank/DDBJ databases">
        <title>Genome sequencing of strain 6GH32-13.</title>
        <authorList>
            <person name="Weon H.-Y."/>
            <person name="Heo J."/>
            <person name="Kwon S.-W."/>
        </authorList>
    </citation>
    <scope>NUCLEOTIDE SEQUENCE [LARGE SCALE GENOMIC DNA]</scope>
    <source>
        <strain evidence="4 5">5GH32-13</strain>
    </source>
</reference>
<comment type="catalytic activity">
    <reaction evidence="3">
        <text>2-C-methyl-D-erythritol 4-phosphate + CTP + H(+) = 4-CDP-2-C-methyl-D-erythritol + diphosphate</text>
        <dbReference type="Rhea" id="RHEA:13429"/>
        <dbReference type="ChEBI" id="CHEBI:15378"/>
        <dbReference type="ChEBI" id="CHEBI:33019"/>
        <dbReference type="ChEBI" id="CHEBI:37563"/>
        <dbReference type="ChEBI" id="CHEBI:57823"/>
        <dbReference type="ChEBI" id="CHEBI:58262"/>
        <dbReference type="EC" id="2.7.7.60"/>
    </reaction>
</comment>
<dbReference type="InterPro" id="IPR029044">
    <property type="entry name" value="Nucleotide-diphossugar_trans"/>
</dbReference>
<feature type="site" description="Positions MEP for the nucleophilic attack" evidence="3">
    <location>
        <position position="151"/>
    </location>
</feature>
<dbReference type="EMBL" id="CP032157">
    <property type="protein sequence ID" value="AXY75184.1"/>
    <property type="molecule type" value="Genomic_DNA"/>
</dbReference>
<dbReference type="KEGG" id="pseg:D3H65_14870"/>
<dbReference type="CDD" id="cd02516">
    <property type="entry name" value="CDP-ME_synthetase"/>
    <property type="match status" value="1"/>
</dbReference>
<comment type="pathway">
    <text evidence="3">Isoprenoid biosynthesis; isopentenyl diphosphate biosynthesis via DXP pathway; isopentenyl diphosphate from 1-deoxy-D-xylulose 5-phosphate: step 2/6.</text>
</comment>
<dbReference type="UniPathway" id="UPA00056">
    <property type="reaction ID" value="UER00093"/>
</dbReference>
<comment type="similarity">
    <text evidence="3">Belongs to the IspD/TarI cytidylyltransferase family. IspD subfamily.</text>
</comment>
<dbReference type="SUPFAM" id="SSF53448">
    <property type="entry name" value="Nucleotide-diphospho-sugar transferases"/>
    <property type="match status" value="1"/>
</dbReference>
<evidence type="ECO:0000313" key="5">
    <source>
        <dbReference type="Proteomes" id="UP000263900"/>
    </source>
</evidence>
<keyword evidence="3" id="KW-0414">Isoprene biosynthesis</keyword>